<comment type="subcellular location">
    <subcellularLocation>
        <location evidence="1">Membrane</location>
        <topology evidence="1">Multi-pass membrane protein</topology>
    </subcellularLocation>
</comment>
<dbReference type="InterPro" id="IPR003915">
    <property type="entry name" value="PKD_2"/>
</dbReference>
<feature type="transmembrane region" description="Helical" evidence="5">
    <location>
        <begin position="166"/>
        <end position="183"/>
    </location>
</feature>
<dbReference type="PRINTS" id="PR01433">
    <property type="entry name" value="POLYCYSTIN2"/>
</dbReference>
<organism evidence="7 8">
    <name type="scientific">Microbacterium galbinum</name>
    <dbReference type="NCBI Taxonomy" id="2851646"/>
    <lineage>
        <taxon>Bacteria</taxon>
        <taxon>Bacillati</taxon>
        <taxon>Actinomycetota</taxon>
        <taxon>Actinomycetes</taxon>
        <taxon>Micrococcales</taxon>
        <taxon>Microbacteriaceae</taxon>
        <taxon>Microbacterium</taxon>
    </lineage>
</organism>
<sequence>MRTDAWHSRAAAGRFVLSSPVQTFIIVVILVNAVILGLETSPAVTESFGGLLHVLDQICLGIFLIEIALKLYAERLGFFRNAWNVFDFLVIGVALIPGADGFAVLRALRVLRVLRLISVIPSLRRVVDALVRAVPGIVSIAALLVIVFYVGAVMSTMLFGARFPEYFGDMGASLFSLFQIMTLDSWSAIARTVSAEIPWAPAFFVPFVLISALTVLNLFIAVIVDAMQGLDEDRVRNGEAPVHEVTVGGHGEAAVLAELRELRAQVAHLTQSLESGARPARE</sequence>
<dbReference type="Gene3D" id="1.20.120.350">
    <property type="entry name" value="Voltage-gated potassium channels. Chain C"/>
    <property type="match status" value="1"/>
</dbReference>
<dbReference type="PANTHER" id="PTHR10037:SF62">
    <property type="entry name" value="SODIUM CHANNEL PROTEIN 60E"/>
    <property type="match status" value="1"/>
</dbReference>
<evidence type="ECO:0000313" key="7">
    <source>
        <dbReference type="EMBL" id="UPL13442.1"/>
    </source>
</evidence>
<feature type="transmembrane region" description="Helical" evidence="5">
    <location>
        <begin position="85"/>
        <end position="109"/>
    </location>
</feature>
<feature type="domain" description="Ion transport" evidence="6">
    <location>
        <begin position="20"/>
        <end position="233"/>
    </location>
</feature>
<dbReference type="SUPFAM" id="SSF81324">
    <property type="entry name" value="Voltage-gated potassium channels"/>
    <property type="match status" value="1"/>
</dbReference>
<dbReference type="InterPro" id="IPR043203">
    <property type="entry name" value="VGCC_Ca_Na"/>
</dbReference>
<evidence type="ECO:0000259" key="6">
    <source>
        <dbReference type="Pfam" id="PF00520"/>
    </source>
</evidence>
<evidence type="ECO:0000256" key="4">
    <source>
        <dbReference type="ARBA" id="ARBA00023136"/>
    </source>
</evidence>
<dbReference type="Pfam" id="PF00520">
    <property type="entry name" value="Ion_trans"/>
    <property type="match status" value="1"/>
</dbReference>
<keyword evidence="2 5" id="KW-0812">Transmembrane</keyword>
<accession>A0ABY4IKZ2</accession>
<reference evidence="7 8" key="1">
    <citation type="submission" date="2021-06" db="EMBL/GenBank/DDBJ databases">
        <title>Genome-based taxonomic framework of Microbacterium strains isolated from marine environment, the description of four new species and reclassification of four preexisting species.</title>
        <authorList>
            <person name="Lee S.D."/>
            <person name="Kim S.-M."/>
            <person name="Byeon Y.-S."/>
            <person name="Yang H.L."/>
            <person name="Kim I.S."/>
        </authorList>
    </citation>
    <scope>NUCLEOTIDE SEQUENCE [LARGE SCALE GENOMIC DNA]</scope>
    <source>
        <strain evidence="7 8">SSW1-36</strain>
    </source>
</reference>
<dbReference type="InterPro" id="IPR027359">
    <property type="entry name" value="Volt_channel_dom_sf"/>
</dbReference>
<dbReference type="EMBL" id="CP078077">
    <property type="protein sequence ID" value="UPL13442.1"/>
    <property type="molecule type" value="Genomic_DNA"/>
</dbReference>
<name>A0ABY4IKZ2_9MICO</name>
<evidence type="ECO:0000256" key="2">
    <source>
        <dbReference type="ARBA" id="ARBA00022692"/>
    </source>
</evidence>
<gene>
    <name evidence="7" type="ORF">KV396_02705</name>
</gene>
<keyword evidence="3 5" id="KW-1133">Transmembrane helix</keyword>
<dbReference type="Gene3D" id="1.10.287.70">
    <property type="match status" value="1"/>
</dbReference>
<feature type="transmembrane region" description="Helical" evidence="5">
    <location>
        <begin position="203"/>
        <end position="224"/>
    </location>
</feature>
<dbReference type="Proteomes" id="UP000831963">
    <property type="component" value="Chromosome"/>
</dbReference>
<keyword evidence="4 5" id="KW-0472">Membrane</keyword>
<evidence type="ECO:0000256" key="1">
    <source>
        <dbReference type="ARBA" id="ARBA00004141"/>
    </source>
</evidence>
<keyword evidence="8" id="KW-1185">Reference proteome</keyword>
<evidence type="ECO:0000256" key="5">
    <source>
        <dbReference type="SAM" id="Phobius"/>
    </source>
</evidence>
<evidence type="ECO:0000256" key="3">
    <source>
        <dbReference type="ARBA" id="ARBA00022989"/>
    </source>
</evidence>
<dbReference type="RefSeq" id="WP_247956745.1">
    <property type="nucleotide sequence ID" value="NZ_CP078077.1"/>
</dbReference>
<feature type="transmembrane region" description="Helical" evidence="5">
    <location>
        <begin position="12"/>
        <end position="38"/>
    </location>
</feature>
<dbReference type="PANTHER" id="PTHR10037">
    <property type="entry name" value="VOLTAGE-GATED CATION CHANNEL CALCIUM AND SODIUM"/>
    <property type="match status" value="1"/>
</dbReference>
<evidence type="ECO:0000313" key="8">
    <source>
        <dbReference type="Proteomes" id="UP000831963"/>
    </source>
</evidence>
<dbReference type="InterPro" id="IPR005821">
    <property type="entry name" value="Ion_trans_dom"/>
</dbReference>
<protein>
    <submittedName>
        <fullName evidence="7">Ion transporter</fullName>
    </submittedName>
</protein>
<proteinExistence type="predicted"/>
<feature type="transmembrane region" description="Helical" evidence="5">
    <location>
        <begin position="129"/>
        <end position="154"/>
    </location>
</feature>